<gene>
    <name evidence="2" type="ORF">IMCC12053_124</name>
</gene>
<dbReference type="STRING" id="1397108.IMCC12053_124"/>
<reference evidence="2 3" key="1">
    <citation type="submission" date="2015-05" db="EMBL/GenBank/DDBJ databases">
        <authorList>
            <person name="Wang D.B."/>
            <person name="Wang M."/>
        </authorList>
    </citation>
    <scope>NUCLEOTIDE SEQUENCE [LARGE SCALE GENOMIC DNA]</scope>
    <source>
        <strain evidence="2 3">IMCC 12053</strain>
    </source>
</reference>
<sequence>MREGDILVAIDGDLFLGDGETLKSAFEDFDPTEPDIAWLITFWRDGLFFSVCFEQPLKAKFDFATPEETVQVVEGFQSLKFGPIENYQNFEVFKDLHRNAAMHETRSDSLAGIAPVLWMLNHRLYYPMIAIAIVYAITFLTHILLFFLAYGMTCLYVKRAQLNLLRSYHLFENKFYWFVLAGQSENEVRETCREIDPEIKFAFDKTAEQPKLNRLQRKELREAEAKSQG</sequence>
<dbReference type="EMBL" id="CP012023">
    <property type="protein sequence ID" value="ALI54074.1"/>
    <property type="molecule type" value="Genomic_DNA"/>
</dbReference>
<dbReference type="PATRIC" id="fig|1397108.4.peg.130"/>
<proteinExistence type="predicted"/>
<keyword evidence="1" id="KW-1133">Transmembrane helix</keyword>
<organism evidence="2 3">
    <name type="scientific">Celeribacter marinus</name>
    <dbReference type="NCBI Taxonomy" id="1397108"/>
    <lineage>
        <taxon>Bacteria</taxon>
        <taxon>Pseudomonadati</taxon>
        <taxon>Pseudomonadota</taxon>
        <taxon>Alphaproteobacteria</taxon>
        <taxon>Rhodobacterales</taxon>
        <taxon>Roseobacteraceae</taxon>
        <taxon>Celeribacter</taxon>
    </lineage>
</organism>
<evidence type="ECO:0000313" key="3">
    <source>
        <dbReference type="Proteomes" id="UP000064920"/>
    </source>
</evidence>
<accession>A0A0N9ZCW3</accession>
<keyword evidence="1" id="KW-0812">Transmembrane</keyword>
<keyword evidence="1" id="KW-0472">Membrane</keyword>
<dbReference type="AlphaFoldDB" id="A0A0N9ZCW3"/>
<protein>
    <submittedName>
        <fullName evidence="2">Uncharacterized protein</fullName>
    </submittedName>
</protein>
<dbReference type="KEGG" id="cmar:IMCC12053_124"/>
<evidence type="ECO:0000313" key="2">
    <source>
        <dbReference type="EMBL" id="ALI54074.1"/>
    </source>
</evidence>
<feature type="transmembrane region" description="Helical" evidence="1">
    <location>
        <begin position="124"/>
        <end position="157"/>
    </location>
</feature>
<evidence type="ECO:0000256" key="1">
    <source>
        <dbReference type="SAM" id="Phobius"/>
    </source>
</evidence>
<dbReference type="Proteomes" id="UP000064920">
    <property type="component" value="Chromosome"/>
</dbReference>
<name>A0A0N9ZCW3_9RHOB</name>
<keyword evidence="3" id="KW-1185">Reference proteome</keyword>